<evidence type="ECO:0000256" key="1">
    <source>
        <dbReference type="ARBA" id="ARBA00003195"/>
    </source>
</evidence>
<keyword evidence="7" id="KW-0812">Transmembrane</keyword>
<evidence type="ECO:0000313" key="16">
    <source>
        <dbReference type="Proteomes" id="UP001286313"/>
    </source>
</evidence>
<protein>
    <recommendedName>
        <fullName evidence="4">NADH dehydrogenase [ubiquinone] 1 alpha subcomplex subunit 1</fullName>
    </recommendedName>
    <alternativeName>
        <fullName evidence="14">Complex I-MWFE</fullName>
    </alternativeName>
    <alternativeName>
        <fullName evidence="13">NADH-ubiquinone oxidoreductase MWFE subunit</fullName>
    </alternativeName>
</protein>
<evidence type="ECO:0000256" key="5">
    <source>
        <dbReference type="ARBA" id="ARBA00022448"/>
    </source>
</evidence>
<evidence type="ECO:0000256" key="12">
    <source>
        <dbReference type="ARBA" id="ARBA00023136"/>
    </source>
</evidence>
<dbReference type="EMBL" id="JAWQEG010002005">
    <property type="protein sequence ID" value="KAK3875161.1"/>
    <property type="molecule type" value="Genomic_DNA"/>
</dbReference>
<evidence type="ECO:0000313" key="15">
    <source>
        <dbReference type="EMBL" id="KAK3875161.1"/>
    </source>
</evidence>
<comment type="subcellular location">
    <subcellularLocation>
        <location evidence="2">Mitochondrion inner membrane</location>
        <topology evidence="2">Single-pass membrane protein</topology>
        <orientation evidence="2">Matrix side</orientation>
    </subcellularLocation>
</comment>
<evidence type="ECO:0000256" key="11">
    <source>
        <dbReference type="ARBA" id="ARBA00023128"/>
    </source>
</evidence>
<keyword evidence="5" id="KW-0813">Transport</keyword>
<reference evidence="15" key="1">
    <citation type="submission" date="2023-10" db="EMBL/GenBank/DDBJ databases">
        <title>Genome assemblies of two species of porcelain crab, Petrolisthes cinctipes and Petrolisthes manimaculis (Anomura: Porcellanidae).</title>
        <authorList>
            <person name="Angst P."/>
        </authorList>
    </citation>
    <scope>NUCLEOTIDE SEQUENCE</scope>
    <source>
        <strain evidence="15">PB745_01</strain>
        <tissue evidence="15">Gill</tissue>
    </source>
</reference>
<dbReference type="Proteomes" id="UP001286313">
    <property type="component" value="Unassembled WGS sequence"/>
</dbReference>
<dbReference type="GO" id="GO:0005743">
    <property type="term" value="C:mitochondrial inner membrane"/>
    <property type="evidence" value="ECO:0007669"/>
    <property type="project" value="UniProtKB-SubCell"/>
</dbReference>
<keyword evidence="11" id="KW-0496">Mitochondrion</keyword>
<evidence type="ECO:0000256" key="7">
    <source>
        <dbReference type="ARBA" id="ARBA00022692"/>
    </source>
</evidence>
<evidence type="ECO:0000256" key="2">
    <source>
        <dbReference type="ARBA" id="ARBA00004298"/>
    </source>
</evidence>
<proteinExistence type="inferred from homology"/>
<dbReference type="InterPro" id="IPR017384">
    <property type="entry name" value="NADH_Ub_cplx-1_asu_su-1"/>
</dbReference>
<keyword evidence="16" id="KW-1185">Reference proteome</keyword>
<keyword evidence="8" id="KW-0999">Mitochondrion inner membrane</keyword>
<comment type="caution">
    <text evidence="15">The sequence shown here is derived from an EMBL/GenBank/DDBJ whole genome shotgun (WGS) entry which is preliminary data.</text>
</comment>
<keyword evidence="9" id="KW-0249">Electron transport</keyword>
<evidence type="ECO:0000256" key="3">
    <source>
        <dbReference type="ARBA" id="ARBA00009960"/>
    </source>
</evidence>
<evidence type="ECO:0000256" key="8">
    <source>
        <dbReference type="ARBA" id="ARBA00022792"/>
    </source>
</evidence>
<comment type="similarity">
    <text evidence="3">Belongs to the complex I NDUFA1 subunit family.</text>
</comment>
<evidence type="ECO:0000256" key="10">
    <source>
        <dbReference type="ARBA" id="ARBA00022989"/>
    </source>
</evidence>
<evidence type="ECO:0000256" key="6">
    <source>
        <dbReference type="ARBA" id="ARBA00022660"/>
    </source>
</evidence>
<dbReference type="AlphaFoldDB" id="A0AAE1FK92"/>
<keyword evidence="6" id="KW-0679">Respiratory chain</keyword>
<evidence type="ECO:0000256" key="4">
    <source>
        <dbReference type="ARBA" id="ARBA00016392"/>
    </source>
</evidence>
<organism evidence="15 16">
    <name type="scientific">Petrolisthes cinctipes</name>
    <name type="common">Flat porcelain crab</name>
    <dbReference type="NCBI Taxonomy" id="88211"/>
    <lineage>
        <taxon>Eukaryota</taxon>
        <taxon>Metazoa</taxon>
        <taxon>Ecdysozoa</taxon>
        <taxon>Arthropoda</taxon>
        <taxon>Crustacea</taxon>
        <taxon>Multicrustacea</taxon>
        <taxon>Malacostraca</taxon>
        <taxon>Eumalacostraca</taxon>
        <taxon>Eucarida</taxon>
        <taxon>Decapoda</taxon>
        <taxon>Pleocyemata</taxon>
        <taxon>Anomura</taxon>
        <taxon>Galatheoidea</taxon>
        <taxon>Porcellanidae</taxon>
        <taxon>Petrolisthes</taxon>
    </lineage>
</organism>
<dbReference type="PANTHER" id="PTHR17098">
    <property type="entry name" value="NADH-UBIQUINONE OXIDOREDUCTASE MWFE SUBUNIT"/>
    <property type="match status" value="1"/>
</dbReference>
<keyword evidence="10" id="KW-1133">Transmembrane helix</keyword>
<evidence type="ECO:0000256" key="9">
    <source>
        <dbReference type="ARBA" id="ARBA00022982"/>
    </source>
</evidence>
<sequence length="74" mass="8340">MWYNILPSAAIVAGVLAVPAVAMAGLHKLYYGNIYQRSLVQEWQRASYLRDERITGKGFRSAGLENIPDEEELQ</sequence>
<evidence type="ECO:0000256" key="13">
    <source>
        <dbReference type="ARBA" id="ARBA00029847"/>
    </source>
</evidence>
<name>A0AAE1FK92_PETCI</name>
<comment type="function">
    <text evidence="1">Accessory subunit of the mitochondrial membrane respiratory chain NADH dehydrogenase (Complex I), that is believed not to be involved in catalysis. Complex I functions in the transfer of electrons from NADH to the respiratory chain. The immediate electron acceptor for the enzyme is believed to be ubiquinone.</text>
</comment>
<evidence type="ECO:0000256" key="14">
    <source>
        <dbReference type="ARBA" id="ARBA00033255"/>
    </source>
</evidence>
<gene>
    <name evidence="15" type="ORF">Pcinc_019953</name>
</gene>
<dbReference type="Pfam" id="PF15879">
    <property type="entry name" value="MWFE"/>
    <property type="match status" value="1"/>
</dbReference>
<keyword evidence="12" id="KW-0472">Membrane</keyword>
<accession>A0AAE1FK92</accession>
<dbReference type="PANTHER" id="PTHR17098:SF2">
    <property type="entry name" value="NADH DEHYDROGENASE [UBIQUINONE] 1 ALPHA SUBCOMPLEX SUBUNIT 1"/>
    <property type="match status" value="1"/>
</dbReference>